<evidence type="ECO:0000256" key="1">
    <source>
        <dbReference type="SAM" id="Phobius"/>
    </source>
</evidence>
<reference evidence="2 3" key="1">
    <citation type="submission" date="2017-01" db="EMBL/GenBank/DDBJ databases">
        <authorList>
            <person name="Mah S.A."/>
            <person name="Swanson W.J."/>
            <person name="Moy G.W."/>
            <person name="Vacquier V.D."/>
        </authorList>
    </citation>
    <scope>NUCLEOTIDE SEQUENCE [LARGE SCALE GENOMIC DNA]</scope>
    <source>
        <strain evidence="2 3">CPCC 203464</strain>
    </source>
</reference>
<keyword evidence="1" id="KW-0812">Transmembrane</keyword>
<feature type="transmembrane region" description="Helical" evidence="1">
    <location>
        <begin position="6"/>
        <end position="28"/>
    </location>
</feature>
<proteinExistence type="predicted"/>
<keyword evidence="1" id="KW-1133">Transmembrane helix</keyword>
<keyword evidence="1" id="KW-0472">Membrane</keyword>
<organism evidence="2 3">
    <name type="scientific">Williamsia sterculiae</name>
    <dbReference type="NCBI Taxonomy" id="1344003"/>
    <lineage>
        <taxon>Bacteria</taxon>
        <taxon>Bacillati</taxon>
        <taxon>Actinomycetota</taxon>
        <taxon>Actinomycetes</taxon>
        <taxon>Mycobacteriales</taxon>
        <taxon>Nocardiaceae</taxon>
        <taxon>Williamsia</taxon>
    </lineage>
</organism>
<dbReference type="Proteomes" id="UP000186218">
    <property type="component" value="Unassembled WGS sequence"/>
</dbReference>
<accession>A0A1N7F2A5</accession>
<keyword evidence="3" id="KW-1185">Reference proteome</keyword>
<dbReference type="EMBL" id="FTNT01000004">
    <property type="protein sequence ID" value="SIR94352.1"/>
    <property type="molecule type" value="Genomic_DNA"/>
</dbReference>
<evidence type="ECO:0000313" key="3">
    <source>
        <dbReference type="Proteomes" id="UP000186218"/>
    </source>
</evidence>
<sequence length="37" mass="4118">MQFFPVLVVTQCFVTATWALVMIGGFLLSRVDDVPSE</sequence>
<name>A0A1N7F2A5_9NOCA</name>
<protein>
    <submittedName>
        <fullName evidence="2">Uncharacterized protein</fullName>
    </submittedName>
</protein>
<dbReference type="AlphaFoldDB" id="A0A1N7F2A5"/>
<dbReference type="STRING" id="1344003.SAMN05445060_1729"/>
<evidence type="ECO:0000313" key="2">
    <source>
        <dbReference type="EMBL" id="SIR94352.1"/>
    </source>
</evidence>
<gene>
    <name evidence="2" type="ORF">SAMN05445060_1729</name>
</gene>